<feature type="transmembrane region" description="Helical" evidence="7">
    <location>
        <begin position="24"/>
        <end position="50"/>
    </location>
</feature>
<dbReference type="GO" id="GO:0055085">
    <property type="term" value="P:transmembrane transport"/>
    <property type="evidence" value="ECO:0007669"/>
    <property type="project" value="InterPro"/>
</dbReference>
<feature type="transmembrane region" description="Helical" evidence="7">
    <location>
        <begin position="283"/>
        <end position="302"/>
    </location>
</feature>
<evidence type="ECO:0000256" key="2">
    <source>
        <dbReference type="ARBA" id="ARBA00022448"/>
    </source>
</evidence>
<evidence type="ECO:0000256" key="4">
    <source>
        <dbReference type="ARBA" id="ARBA00022692"/>
    </source>
</evidence>
<dbReference type="PANTHER" id="PTHR43227">
    <property type="entry name" value="BLL4140 PROTEIN"/>
    <property type="match status" value="1"/>
</dbReference>
<keyword evidence="3" id="KW-1003">Cell membrane</keyword>
<dbReference type="GO" id="GO:0005886">
    <property type="term" value="C:plasma membrane"/>
    <property type="evidence" value="ECO:0007669"/>
    <property type="project" value="UniProtKB-SubCell"/>
</dbReference>
<dbReference type="PROSITE" id="PS50928">
    <property type="entry name" value="ABC_TM1"/>
    <property type="match status" value="1"/>
</dbReference>
<comment type="similarity">
    <text evidence="7">Belongs to the binding-protein-dependent transport system permease family.</text>
</comment>
<evidence type="ECO:0000256" key="3">
    <source>
        <dbReference type="ARBA" id="ARBA00022475"/>
    </source>
</evidence>
<dbReference type="InterPro" id="IPR050809">
    <property type="entry name" value="UgpAE/MalFG_permease"/>
</dbReference>
<sequence>MAKQATEIKVHQPLRVSLARDWRLYVMMILPVTFYILFCYKPMLGIIIAFEKFNMFKGMWASEWVGFKNFEFVMRMPDFRVALTNTLWLNFVGLLAGFPVPIILAIMLNEIRAVKVKKVSQTLLYLPHFLSWIIIGGMVLQIFAPSGVVNTALKRWGWIEKSIPFLTEGVHWQTTYTLVGVWQSMGWGTILYLSAITGINMELFEAAKIDGANKMQQIWHVTLPGIRSTIVVLLILNVGQMMNIGFDRPYVLGNPQVQKYCDVLSTFVYRAGITNSKFDRATAIGLFQSVVGLIMISAANLITKRLGEEGIW</sequence>
<feature type="transmembrane region" description="Helical" evidence="7">
    <location>
        <begin position="87"/>
        <end position="111"/>
    </location>
</feature>
<dbReference type="InterPro" id="IPR000515">
    <property type="entry name" value="MetI-like"/>
</dbReference>
<evidence type="ECO:0000256" key="1">
    <source>
        <dbReference type="ARBA" id="ARBA00004651"/>
    </source>
</evidence>
<dbReference type="SUPFAM" id="SSF161098">
    <property type="entry name" value="MetI-like"/>
    <property type="match status" value="1"/>
</dbReference>
<feature type="transmembrane region" description="Helical" evidence="7">
    <location>
        <begin position="225"/>
        <end position="246"/>
    </location>
</feature>
<reference evidence="9" key="1">
    <citation type="journal article" date="2013" name="PLoS ONE">
        <title>Metagenomic insights into the carbohydrate-active enzymes carried by the microorganisms adhering to solid digesta in the rumen of cows.</title>
        <authorList>
            <person name="Wang L."/>
            <person name="Hatem A."/>
            <person name="Catalyurek U.V."/>
            <person name="Morrison M."/>
            <person name="Yu Z."/>
        </authorList>
    </citation>
    <scope>NUCLEOTIDE SEQUENCE</scope>
</reference>
<evidence type="ECO:0000256" key="7">
    <source>
        <dbReference type="RuleBase" id="RU363032"/>
    </source>
</evidence>
<evidence type="ECO:0000259" key="8">
    <source>
        <dbReference type="PROSITE" id="PS50928"/>
    </source>
</evidence>
<dbReference type="AlphaFoldDB" id="W0FN21"/>
<dbReference type="CDD" id="cd06261">
    <property type="entry name" value="TM_PBP2"/>
    <property type="match status" value="1"/>
</dbReference>
<dbReference type="EMBL" id="KC246792">
    <property type="protein sequence ID" value="AHF24385.1"/>
    <property type="molecule type" value="Genomic_DNA"/>
</dbReference>
<evidence type="ECO:0000256" key="5">
    <source>
        <dbReference type="ARBA" id="ARBA00022989"/>
    </source>
</evidence>
<feature type="transmembrane region" description="Helical" evidence="7">
    <location>
        <begin position="185"/>
        <end position="204"/>
    </location>
</feature>
<dbReference type="Pfam" id="PF00528">
    <property type="entry name" value="BPD_transp_1"/>
    <property type="match status" value="1"/>
</dbReference>
<proteinExistence type="inferred from homology"/>
<keyword evidence="6 7" id="KW-0472">Membrane</keyword>
<organism evidence="9">
    <name type="scientific">uncultured bacterium Contig29</name>
    <dbReference type="NCBI Taxonomy" id="1393550"/>
    <lineage>
        <taxon>Bacteria</taxon>
        <taxon>environmental samples</taxon>
    </lineage>
</organism>
<dbReference type="InterPro" id="IPR035906">
    <property type="entry name" value="MetI-like_sf"/>
</dbReference>
<evidence type="ECO:0000256" key="6">
    <source>
        <dbReference type="ARBA" id="ARBA00023136"/>
    </source>
</evidence>
<name>W0FN21_9BACT</name>
<comment type="subcellular location">
    <subcellularLocation>
        <location evidence="1 7">Cell membrane</location>
        <topology evidence="1 7">Multi-pass membrane protein</topology>
    </subcellularLocation>
</comment>
<keyword evidence="5 7" id="KW-1133">Transmembrane helix</keyword>
<evidence type="ECO:0000313" key="9">
    <source>
        <dbReference type="EMBL" id="AHF24385.1"/>
    </source>
</evidence>
<keyword evidence="2 7" id="KW-0813">Transport</keyword>
<dbReference type="PANTHER" id="PTHR43227:SF11">
    <property type="entry name" value="BLL4140 PROTEIN"/>
    <property type="match status" value="1"/>
</dbReference>
<protein>
    <submittedName>
        <fullName evidence="9">Binding-protein-dependent transporters inner membrane component</fullName>
    </submittedName>
</protein>
<feature type="transmembrane region" description="Helical" evidence="7">
    <location>
        <begin position="123"/>
        <end position="144"/>
    </location>
</feature>
<accession>W0FN21</accession>
<dbReference type="Gene3D" id="1.10.3720.10">
    <property type="entry name" value="MetI-like"/>
    <property type="match status" value="1"/>
</dbReference>
<feature type="domain" description="ABC transmembrane type-1" evidence="8">
    <location>
        <begin position="83"/>
        <end position="299"/>
    </location>
</feature>
<keyword evidence="4 7" id="KW-0812">Transmembrane</keyword>